<dbReference type="Proteomes" id="UP000288805">
    <property type="component" value="Unassembled WGS sequence"/>
</dbReference>
<dbReference type="Pfam" id="PF13960">
    <property type="entry name" value="DUF4218"/>
    <property type="match status" value="1"/>
</dbReference>
<accession>A0A438FQ76</accession>
<dbReference type="PANTHER" id="PTHR48258">
    <property type="entry name" value="DUF4218 DOMAIN-CONTAINING PROTEIN-RELATED"/>
    <property type="match status" value="1"/>
</dbReference>
<evidence type="ECO:0000259" key="2">
    <source>
        <dbReference type="Pfam" id="PF13960"/>
    </source>
</evidence>
<dbReference type="EMBL" id="QGNW01000788">
    <property type="protein sequence ID" value="RVW62093.1"/>
    <property type="molecule type" value="Genomic_DNA"/>
</dbReference>
<sequence>MFVKASSVPYSTFQVRQRMDLILSRPYGDGLKIEFFFNALCSKVVDVVALDKLQNDVVVTLCLLEKYFPPSFFDIMLHLTVHLVREVRLCGPVYLRWMYPFERFMKVLKGYVRNRNRPEGCIAECYIAEEAIEFCTEYLSNIDAIGIPISANIDQKVGAPIPGGQVVAVDSNLWLHAHHYIEDAIGNNEPISETLKWIAHGPSHYVSKYHGYVINGCRYHTKERDDLRATQNSGVSIIASTLQIASAKDQNPVFGELCFYGIITEIWDLDYTMFRIPVFKCDWVDNRNGIKVDDLGFTLVDFNKTAHKSDPFILASQAKQVFYVQDQHDPRWALPQVEAFDAMDDSDAICI</sequence>
<dbReference type="AlphaFoldDB" id="A0A438FQ76"/>
<feature type="domain" description="DUF4216" evidence="1">
    <location>
        <begin position="267"/>
        <end position="332"/>
    </location>
</feature>
<dbReference type="InterPro" id="IPR025312">
    <property type="entry name" value="DUF4216"/>
</dbReference>
<reference evidence="3 4" key="1">
    <citation type="journal article" date="2018" name="PLoS Genet.">
        <title>Population sequencing reveals clonal diversity and ancestral inbreeding in the grapevine cultivar Chardonnay.</title>
        <authorList>
            <person name="Roach M.J."/>
            <person name="Johnson D.L."/>
            <person name="Bohlmann J."/>
            <person name="van Vuuren H.J."/>
            <person name="Jones S.J."/>
            <person name="Pretorius I.S."/>
            <person name="Schmidt S.A."/>
            <person name="Borneman A.R."/>
        </authorList>
    </citation>
    <scope>NUCLEOTIDE SEQUENCE [LARGE SCALE GENOMIC DNA]</scope>
    <source>
        <strain evidence="4">cv. Chardonnay</strain>
        <tissue evidence="3">Leaf</tissue>
    </source>
</reference>
<evidence type="ECO:0000313" key="4">
    <source>
        <dbReference type="Proteomes" id="UP000288805"/>
    </source>
</evidence>
<dbReference type="Pfam" id="PF13952">
    <property type="entry name" value="DUF4216"/>
    <property type="match status" value="1"/>
</dbReference>
<organism evidence="3 4">
    <name type="scientific">Vitis vinifera</name>
    <name type="common">Grape</name>
    <dbReference type="NCBI Taxonomy" id="29760"/>
    <lineage>
        <taxon>Eukaryota</taxon>
        <taxon>Viridiplantae</taxon>
        <taxon>Streptophyta</taxon>
        <taxon>Embryophyta</taxon>
        <taxon>Tracheophyta</taxon>
        <taxon>Spermatophyta</taxon>
        <taxon>Magnoliopsida</taxon>
        <taxon>eudicotyledons</taxon>
        <taxon>Gunneridae</taxon>
        <taxon>Pentapetalae</taxon>
        <taxon>rosids</taxon>
        <taxon>Vitales</taxon>
        <taxon>Vitaceae</taxon>
        <taxon>Viteae</taxon>
        <taxon>Vitis</taxon>
    </lineage>
</organism>
<dbReference type="InterPro" id="IPR025452">
    <property type="entry name" value="DUF4218"/>
</dbReference>
<comment type="caution">
    <text evidence="3">The sequence shown here is derived from an EMBL/GenBank/DDBJ whole genome shotgun (WGS) entry which is preliminary data.</text>
</comment>
<evidence type="ECO:0000313" key="3">
    <source>
        <dbReference type="EMBL" id="RVW62093.1"/>
    </source>
</evidence>
<feature type="domain" description="DUF4218" evidence="2">
    <location>
        <begin position="40"/>
        <end position="144"/>
    </location>
</feature>
<gene>
    <name evidence="3" type="ORF">CK203_058924</name>
</gene>
<proteinExistence type="predicted"/>
<protein>
    <recommendedName>
        <fullName evidence="5">DUF4218 domain-containing protein</fullName>
    </recommendedName>
</protein>
<evidence type="ECO:0008006" key="5">
    <source>
        <dbReference type="Google" id="ProtNLM"/>
    </source>
</evidence>
<name>A0A438FQ76_VITVI</name>
<dbReference type="PANTHER" id="PTHR48258:SF8">
    <property type="entry name" value="DUF4216 DOMAIN-CONTAINING PROTEIN"/>
    <property type="match status" value="1"/>
</dbReference>
<evidence type="ECO:0000259" key="1">
    <source>
        <dbReference type="Pfam" id="PF13952"/>
    </source>
</evidence>